<proteinExistence type="predicted"/>
<dbReference type="InParanoid" id="K1PHY1"/>
<dbReference type="HOGENOM" id="CLU_340465_0_0_1"/>
<evidence type="ECO:0000256" key="1">
    <source>
        <dbReference type="ARBA" id="ARBA00022723"/>
    </source>
</evidence>
<dbReference type="GO" id="GO:0007229">
    <property type="term" value="P:integrin-mediated signaling pathway"/>
    <property type="evidence" value="ECO:0007669"/>
    <property type="project" value="UniProtKB-KW"/>
</dbReference>
<keyword evidence="7" id="KW-0401">Integrin</keyword>
<dbReference type="PROSITE" id="PS00018">
    <property type="entry name" value="EF_HAND_1"/>
    <property type="match status" value="2"/>
</dbReference>
<dbReference type="InterPro" id="IPR052956">
    <property type="entry name" value="Mesenchyme-surface_protein"/>
</dbReference>
<name>K1PHY1_MAGGI</name>
<dbReference type="GO" id="GO:0005509">
    <property type="term" value="F:calcium ion binding"/>
    <property type="evidence" value="ECO:0007669"/>
    <property type="project" value="InterPro"/>
</dbReference>
<feature type="region of interest" description="Disordered" evidence="5">
    <location>
        <begin position="704"/>
        <end position="731"/>
    </location>
</feature>
<gene>
    <name evidence="7" type="ORF">CGI_10004478</name>
</gene>
<dbReference type="Gene3D" id="1.10.238.10">
    <property type="entry name" value="EF-hand"/>
    <property type="match status" value="2"/>
</dbReference>
<dbReference type="InterPro" id="IPR015943">
    <property type="entry name" value="WD40/YVTN_repeat-like_dom_sf"/>
</dbReference>
<dbReference type="InterPro" id="IPR002048">
    <property type="entry name" value="EF_hand_dom"/>
</dbReference>
<organism evidence="7">
    <name type="scientific">Magallana gigas</name>
    <name type="common">Pacific oyster</name>
    <name type="synonym">Crassostrea gigas</name>
    <dbReference type="NCBI Taxonomy" id="29159"/>
    <lineage>
        <taxon>Eukaryota</taxon>
        <taxon>Metazoa</taxon>
        <taxon>Spiralia</taxon>
        <taxon>Lophotrochozoa</taxon>
        <taxon>Mollusca</taxon>
        <taxon>Bivalvia</taxon>
        <taxon>Autobranchia</taxon>
        <taxon>Pteriomorphia</taxon>
        <taxon>Ostreida</taxon>
        <taxon>Ostreoidea</taxon>
        <taxon>Ostreidae</taxon>
        <taxon>Magallana</taxon>
    </lineage>
</organism>
<dbReference type="PROSITE" id="PS50222">
    <property type="entry name" value="EF_HAND_2"/>
    <property type="match status" value="2"/>
</dbReference>
<evidence type="ECO:0000256" key="5">
    <source>
        <dbReference type="SAM" id="MobiDB-lite"/>
    </source>
</evidence>
<keyword evidence="1" id="KW-0479">Metal-binding</keyword>
<keyword evidence="4" id="KW-0460">Magnesium</keyword>
<reference evidence="7" key="1">
    <citation type="journal article" date="2012" name="Nature">
        <title>The oyster genome reveals stress adaptation and complexity of shell formation.</title>
        <authorList>
            <person name="Zhang G."/>
            <person name="Fang X."/>
            <person name="Guo X."/>
            <person name="Li L."/>
            <person name="Luo R."/>
            <person name="Xu F."/>
            <person name="Yang P."/>
            <person name="Zhang L."/>
            <person name="Wang X."/>
            <person name="Qi H."/>
            <person name="Xiong Z."/>
            <person name="Que H."/>
            <person name="Xie Y."/>
            <person name="Holland P.W."/>
            <person name="Paps J."/>
            <person name="Zhu Y."/>
            <person name="Wu F."/>
            <person name="Chen Y."/>
            <person name="Wang J."/>
            <person name="Peng C."/>
            <person name="Meng J."/>
            <person name="Yang L."/>
            <person name="Liu J."/>
            <person name="Wen B."/>
            <person name="Zhang N."/>
            <person name="Huang Z."/>
            <person name="Zhu Q."/>
            <person name="Feng Y."/>
            <person name="Mount A."/>
            <person name="Hedgecock D."/>
            <person name="Xu Z."/>
            <person name="Liu Y."/>
            <person name="Domazet-Loso T."/>
            <person name="Du Y."/>
            <person name="Sun X."/>
            <person name="Zhang S."/>
            <person name="Liu B."/>
            <person name="Cheng P."/>
            <person name="Jiang X."/>
            <person name="Li J."/>
            <person name="Fan D."/>
            <person name="Wang W."/>
            <person name="Fu W."/>
            <person name="Wang T."/>
            <person name="Wang B."/>
            <person name="Zhang J."/>
            <person name="Peng Z."/>
            <person name="Li Y."/>
            <person name="Li N."/>
            <person name="Wang J."/>
            <person name="Chen M."/>
            <person name="He Y."/>
            <person name="Tan F."/>
            <person name="Song X."/>
            <person name="Zheng Q."/>
            <person name="Huang R."/>
            <person name="Yang H."/>
            <person name="Du X."/>
            <person name="Chen L."/>
            <person name="Yang M."/>
            <person name="Gaffney P.M."/>
            <person name="Wang S."/>
            <person name="Luo L."/>
            <person name="She Z."/>
            <person name="Ming Y."/>
            <person name="Huang W."/>
            <person name="Zhang S."/>
            <person name="Huang B."/>
            <person name="Zhang Y."/>
            <person name="Qu T."/>
            <person name="Ni P."/>
            <person name="Miao G."/>
            <person name="Wang J."/>
            <person name="Wang Q."/>
            <person name="Steinberg C.E."/>
            <person name="Wang H."/>
            <person name="Li N."/>
            <person name="Qian L."/>
            <person name="Zhang G."/>
            <person name="Li Y."/>
            <person name="Yang H."/>
            <person name="Liu X."/>
            <person name="Wang J."/>
            <person name="Yin Y."/>
            <person name="Wang J."/>
        </authorList>
    </citation>
    <scope>NUCLEOTIDE SEQUENCE [LARGE SCALE GENOMIC DNA]</scope>
    <source>
        <strain evidence="7">05x7-T-G4-1.051#20</strain>
    </source>
</reference>
<dbReference type="InterPro" id="IPR011044">
    <property type="entry name" value="Quino_amine_DH_bsu"/>
</dbReference>
<dbReference type="InterPro" id="IPR011045">
    <property type="entry name" value="N2O_reductase_N"/>
</dbReference>
<protein>
    <submittedName>
        <fullName evidence="7">Calcium and integrin-binding family member 2</fullName>
    </submittedName>
</protein>
<dbReference type="SUPFAM" id="SSF47473">
    <property type="entry name" value="EF-hand"/>
    <property type="match status" value="1"/>
</dbReference>
<dbReference type="SMART" id="SM00054">
    <property type="entry name" value="EFh"/>
    <property type="match status" value="2"/>
</dbReference>
<evidence type="ECO:0000256" key="2">
    <source>
        <dbReference type="ARBA" id="ARBA00022737"/>
    </source>
</evidence>
<dbReference type="PANTHER" id="PTHR46928">
    <property type="entry name" value="MESENCHYME-SPECIFIC CELL SURFACE GLYCOPROTEIN"/>
    <property type="match status" value="1"/>
</dbReference>
<dbReference type="SUPFAM" id="SSF50969">
    <property type="entry name" value="YVTN repeat-like/Quinoprotein amine dehydrogenase"/>
    <property type="match status" value="1"/>
</dbReference>
<dbReference type="SUPFAM" id="SSF50974">
    <property type="entry name" value="Nitrous oxide reductase, N-terminal domain"/>
    <property type="match status" value="1"/>
</dbReference>
<evidence type="ECO:0000259" key="6">
    <source>
        <dbReference type="PROSITE" id="PS50222"/>
    </source>
</evidence>
<keyword evidence="2" id="KW-0677">Repeat</keyword>
<dbReference type="PANTHER" id="PTHR46928:SF1">
    <property type="entry name" value="MESENCHYME-SPECIFIC CELL SURFACE GLYCOPROTEIN"/>
    <property type="match status" value="1"/>
</dbReference>
<sequence length="834" mass="93195">MYGQETEYHTDSVQTLLNLSNNKTVKSISLKHNQTSAAWILQVSNMGNKVGVFTDEQIEAFQDCTFFTKKEILRIFRRFRELAPNAIPKVMSSVDTNRIRLPYQQVKAMTELKENPFCERICQVFSEDGTGALSFEDFLDLFSVLSEIAPRELKTVYAFKIYGKFHWSLDFDGDNYLGKEDLRSTLRCLTRNELSEEEVEFVVEKVLEETDLDDDGKLSYIEFEHVISRSPDFMTPRFHIFTDPPIFSVLKWLVNLGKQLLVCRLKSTMKLAIVLLSILFTCCNARLQLSRQSYMKFPYQYTNGDPTSPRYGLFQNAAHKAAFHTVDKILYVASARSAQKYLHIIDMNNPAAPTILMTHVFENTVDGHITALDACSDTIAVALSAADPVGEGHIELYTPYNRADRVFTRTHRITVGVNPKDVAHTSDCTRLVVANSGAATLNPSSNTFTDPEGSVTIIIRNDQGFPIEINMDFTQLNDRVVDYITNGVRYVFRGDHGAGIVNTFSQDLEPESVTISNDDRFAFVSCQRNNAILKIDMFNQRIIELYSLGAKNWTSFNIDTSDMNDAANLRYHTVYSFYQPAQLAYSVIDGKGYVVSVDTGKMTTYTQAQHGYAFNDGVRARVAWSDGELDTTTMNPTLLAQIQDNQQLGRVHMSRVDGYNIFNKIGDVFLFGGRGISLWDSTTMAHVFDSGDDLERRASQLYPNTFNGDCSNGNQSPTQQVDERSDDMGPEPGALASGLVGTTPVLIVGSRNGVIYVFNMRGVSANFESAHREGSTNDIWNNLYTNDAAGDQIISDMGFVGAGNSPSGTPFVYVIGQATGSLSVYNVVDVPDIF</sequence>
<dbReference type="InterPro" id="IPR018247">
    <property type="entry name" value="EF_Hand_1_Ca_BS"/>
</dbReference>
<feature type="domain" description="EF-hand" evidence="6">
    <location>
        <begin position="198"/>
        <end position="233"/>
    </location>
</feature>
<keyword evidence="3" id="KW-0106">Calcium</keyword>
<dbReference type="InterPro" id="IPR011992">
    <property type="entry name" value="EF-hand-dom_pair"/>
</dbReference>
<accession>K1PHY1</accession>
<dbReference type="FunFam" id="1.10.238.10:FF:000079">
    <property type="entry name" value="Calcium and integrin-binding family member 2"/>
    <property type="match status" value="1"/>
</dbReference>
<evidence type="ECO:0000256" key="4">
    <source>
        <dbReference type="ARBA" id="ARBA00022842"/>
    </source>
</evidence>
<evidence type="ECO:0000313" key="7">
    <source>
        <dbReference type="EMBL" id="EKC21173.1"/>
    </source>
</evidence>
<dbReference type="Pfam" id="PF13499">
    <property type="entry name" value="EF-hand_7"/>
    <property type="match status" value="1"/>
</dbReference>
<evidence type="ECO:0000256" key="3">
    <source>
        <dbReference type="ARBA" id="ARBA00022837"/>
    </source>
</evidence>
<feature type="domain" description="EF-hand" evidence="6">
    <location>
        <begin position="113"/>
        <end position="148"/>
    </location>
</feature>
<dbReference type="Gene3D" id="2.130.10.10">
    <property type="entry name" value="YVTN repeat-like/Quinoprotein amine dehydrogenase"/>
    <property type="match status" value="1"/>
</dbReference>
<feature type="compositionally biased region" description="Polar residues" evidence="5">
    <location>
        <begin position="704"/>
        <end position="720"/>
    </location>
</feature>
<dbReference type="AlphaFoldDB" id="K1PHY1"/>
<dbReference type="Pfam" id="PF22494">
    <property type="entry name" value="choice_anch_I"/>
    <property type="match status" value="1"/>
</dbReference>
<dbReference type="EMBL" id="JH818005">
    <property type="protein sequence ID" value="EKC21173.1"/>
    <property type="molecule type" value="Genomic_DNA"/>
</dbReference>
<dbReference type="InterPro" id="IPR055188">
    <property type="entry name" value="Choice_anch_I"/>
</dbReference>